<evidence type="ECO:0000259" key="2">
    <source>
        <dbReference type="Pfam" id="PF22725"/>
    </source>
</evidence>
<dbReference type="InterPro" id="IPR000683">
    <property type="entry name" value="Gfo/Idh/MocA-like_OxRdtase_N"/>
</dbReference>
<dbReference type="InterPro" id="IPR051317">
    <property type="entry name" value="Gfo/Idh/MocA_oxidoreduct"/>
</dbReference>
<sequence>MQGSEKIRLATVGTGYFSRFHYAAWARIPEVELLGVCSVDNDSMSDVVDQYDVAFSNDNFTAMLDEVKPDLVDIITPPDTHTEFVMACVERGITVICQKPFTQNYQQAKALVEQINAHNGQVIIHENFRFQPWYIKLKSLLEQNVLGQLYQVTFSLRPGDGQGPQAYLERQPYFQQMERFLIHETAIHFIDVFRYLFGEMTSVFADLRRINPVIKGEDAGLLVFNFENGTRGLLDGNRLSDHNAKNCRLTMGEMRIEGEKGVLSLSGDGKISFRICGDTQMLNIAYEWLDCDFGGDSVYNLQRYVIDQLMQGAYVVNNAQDYLQNLKIAELAYQSNASRKALDCNHDEVS</sequence>
<feature type="domain" description="Gfo/Idh/MocA-like oxidoreductase N-terminal" evidence="1">
    <location>
        <begin position="7"/>
        <end position="123"/>
    </location>
</feature>
<dbReference type="PANTHER" id="PTHR43708:SF8">
    <property type="entry name" value="OXIDOREDUCTASE"/>
    <property type="match status" value="1"/>
</dbReference>
<keyword evidence="4" id="KW-1185">Reference proteome</keyword>
<name>A0A317C1D2_9GAMM</name>
<dbReference type="SUPFAM" id="SSF55347">
    <property type="entry name" value="Glyceraldehyde-3-phosphate dehydrogenase-like, C-terminal domain"/>
    <property type="match status" value="1"/>
</dbReference>
<dbReference type="Pfam" id="PF01408">
    <property type="entry name" value="GFO_IDH_MocA"/>
    <property type="match status" value="1"/>
</dbReference>
<feature type="domain" description="GFO/IDH/MocA-like oxidoreductase" evidence="2">
    <location>
        <begin position="134"/>
        <end position="263"/>
    </location>
</feature>
<dbReference type="InterPro" id="IPR036291">
    <property type="entry name" value="NAD(P)-bd_dom_sf"/>
</dbReference>
<dbReference type="GO" id="GO:0000166">
    <property type="term" value="F:nucleotide binding"/>
    <property type="evidence" value="ECO:0007669"/>
    <property type="project" value="InterPro"/>
</dbReference>
<dbReference type="SUPFAM" id="SSF51735">
    <property type="entry name" value="NAD(P)-binding Rossmann-fold domains"/>
    <property type="match status" value="1"/>
</dbReference>
<dbReference type="Pfam" id="PF22725">
    <property type="entry name" value="GFO_IDH_MocA_C3"/>
    <property type="match status" value="1"/>
</dbReference>
<dbReference type="PANTHER" id="PTHR43708">
    <property type="entry name" value="CONSERVED EXPRESSED OXIDOREDUCTASE (EUROFUNG)"/>
    <property type="match status" value="1"/>
</dbReference>
<dbReference type="RefSeq" id="WP_109839916.1">
    <property type="nucleotide sequence ID" value="NZ_QGKM01000112.1"/>
</dbReference>
<dbReference type="Gene3D" id="3.30.360.10">
    <property type="entry name" value="Dihydrodipicolinate Reductase, domain 2"/>
    <property type="match status" value="1"/>
</dbReference>
<dbReference type="EMBL" id="QGKM01000112">
    <property type="protein sequence ID" value="PWQ92179.1"/>
    <property type="molecule type" value="Genomic_DNA"/>
</dbReference>
<protein>
    <submittedName>
        <fullName evidence="3">Dehydrogenase</fullName>
    </submittedName>
</protein>
<proteinExistence type="predicted"/>
<dbReference type="OrthoDB" id="9801953at2"/>
<dbReference type="AlphaFoldDB" id="A0A317C1D2"/>
<gene>
    <name evidence="3" type="ORF">DKW60_22575</name>
</gene>
<comment type="caution">
    <text evidence="3">The sequence shown here is derived from an EMBL/GenBank/DDBJ whole genome shotgun (WGS) entry which is preliminary data.</text>
</comment>
<dbReference type="Proteomes" id="UP000245539">
    <property type="component" value="Unassembled WGS sequence"/>
</dbReference>
<evidence type="ECO:0000313" key="3">
    <source>
        <dbReference type="EMBL" id="PWQ92179.1"/>
    </source>
</evidence>
<reference evidence="3 4" key="1">
    <citation type="submission" date="2018-05" db="EMBL/GenBank/DDBJ databases">
        <title>Leucothrix arctica sp. nov., isolated from Arctic seawater.</title>
        <authorList>
            <person name="Choi A."/>
            <person name="Baek K."/>
        </authorList>
    </citation>
    <scope>NUCLEOTIDE SEQUENCE [LARGE SCALE GENOMIC DNA]</scope>
    <source>
        <strain evidence="3 4">JCM 18388</strain>
    </source>
</reference>
<organism evidence="3 4">
    <name type="scientific">Leucothrix pacifica</name>
    <dbReference type="NCBI Taxonomy" id="1247513"/>
    <lineage>
        <taxon>Bacteria</taxon>
        <taxon>Pseudomonadati</taxon>
        <taxon>Pseudomonadota</taxon>
        <taxon>Gammaproteobacteria</taxon>
        <taxon>Thiotrichales</taxon>
        <taxon>Thiotrichaceae</taxon>
        <taxon>Leucothrix</taxon>
    </lineage>
</organism>
<accession>A0A317C1D2</accession>
<dbReference type="InterPro" id="IPR055170">
    <property type="entry name" value="GFO_IDH_MocA-like_dom"/>
</dbReference>
<evidence type="ECO:0000259" key="1">
    <source>
        <dbReference type="Pfam" id="PF01408"/>
    </source>
</evidence>
<dbReference type="Gene3D" id="3.40.50.720">
    <property type="entry name" value="NAD(P)-binding Rossmann-like Domain"/>
    <property type="match status" value="1"/>
</dbReference>
<evidence type="ECO:0000313" key="4">
    <source>
        <dbReference type="Proteomes" id="UP000245539"/>
    </source>
</evidence>